<proteinExistence type="predicted"/>
<evidence type="ECO:0000313" key="3">
    <source>
        <dbReference type="Proteomes" id="UP000184485"/>
    </source>
</evidence>
<dbReference type="EMBL" id="FQUP01000002">
    <property type="protein sequence ID" value="SHF60154.1"/>
    <property type="molecule type" value="Genomic_DNA"/>
</dbReference>
<feature type="region of interest" description="Disordered" evidence="1">
    <location>
        <begin position="1"/>
        <end position="38"/>
    </location>
</feature>
<dbReference type="STRING" id="1122133.SAMN02745157_2515"/>
<dbReference type="AlphaFoldDB" id="A0A1M5CZT0"/>
<dbReference type="RefSeq" id="WP_073053200.1">
    <property type="nucleotide sequence ID" value="NZ_FQUP01000002.1"/>
</dbReference>
<keyword evidence="3" id="KW-1185">Reference proteome</keyword>
<dbReference type="OrthoDB" id="9991372at2"/>
<protein>
    <submittedName>
        <fullName evidence="2">Uncharacterized protein</fullName>
    </submittedName>
</protein>
<evidence type="ECO:0000313" key="2">
    <source>
        <dbReference type="EMBL" id="SHF60154.1"/>
    </source>
</evidence>
<gene>
    <name evidence="2" type="ORF">SAMN02745157_2515</name>
</gene>
<evidence type="ECO:0000256" key="1">
    <source>
        <dbReference type="SAM" id="MobiDB-lite"/>
    </source>
</evidence>
<organism evidence="2 3">
    <name type="scientific">Kaistia soli DSM 19436</name>
    <dbReference type="NCBI Taxonomy" id="1122133"/>
    <lineage>
        <taxon>Bacteria</taxon>
        <taxon>Pseudomonadati</taxon>
        <taxon>Pseudomonadota</taxon>
        <taxon>Alphaproteobacteria</taxon>
        <taxon>Hyphomicrobiales</taxon>
        <taxon>Kaistiaceae</taxon>
        <taxon>Kaistia</taxon>
    </lineage>
</organism>
<feature type="compositionally biased region" description="Polar residues" evidence="1">
    <location>
        <begin position="27"/>
        <end position="36"/>
    </location>
</feature>
<sequence length="129" mass="13894">MSAADLKQKGPAKAATFPDRGSHPAKGSSNMSSNITEPAAPAMKDMIEAFRLLEGAMCDTLHMADLASDVVCDALSDTELHRSITGKEDVVYMPALRVDRLIFVTTQAWVMVRDLHAAYYAALHGEVAS</sequence>
<accession>A0A1M5CZT0</accession>
<reference evidence="2 3" key="1">
    <citation type="submission" date="2016-11" db="EMBL/GenBank/DDBJ databases">
        <authorList>
            <person name="Jaros S."/>
            <person name="Januszkiewicz K."/>
            <person name="Wedrychowicz H."/>
        </authorList>
    </citation>
    <scope>NUCLEOTIDE SEQUENCE [LARGE SCALE GENOMIC DNA]</scope>
    <source>
        <strain evidence="2 3">DSM 19436</strain>
    </source>
</reference>
<dbReference type="Proteomes" id="UP000184485">
    <property type="component" value="Unassembled WGS sequence"/>
</dbReference>
<name>A0A1M5CZT0_9HYPH</name>